<dbReference type="Proteomes" id="UP000887566">
    <property type="component" value="Unplaced"/>
</dbReference>
<organism evidence="2 3">
    <name type="scientific">Plectus sambesii</name>
    <dbReference type="NCBI Taxonomy" id="2011161"/>
    <lineage>
        <taxon>Eukaryota</taxon>
        <taxon>Metazoa</taxon>
        <taxon>Ecdysozoa</taxon>
        <taxon>Nematoda</taxon>
        <taxon>Chromadorea</taxon>
        <taxon>Plectida</taxon>
        <taxon>Plectina</taxon>
        <taxon>Plectoidea</taxon>
        <taxon>Plectidae</taxon>
        <taxon>Plectus</taxon>
    </lineage>
</organism>
<keyword evidence="2" id="KW-1185">Reference proteome</keyword>
<dbReference type="WBParaSite" id="PSAMB.scaffold762size41769.g8475.t1">
    <property type="protein sequence ID" value="PSAMB.scaffold762size41769.g8475.t1"/>
    <property type="gene ID" value="PSAMB.scaffold762size41769.g8475"/>
</dbReference>
<accession>A0A914XB84</accession>
<name>A0A914XB84_9BILA</name>
<reference evidence="3" key="1">
    <citation type="submission" date="2022-11" db="UniProtKB">
        <authorList>
            <consortium name="WormBaseParasite"/>
        </authorList>
    </citation>
    <scope>IDENTIFICATION</scope>
</reference>
<proteinExistence type="predicted"/>
<sequence length="198" mass="21388">MLSSAIFSLLVSSALAQTYPYNQFGTNQFANQIYPYTNGLNNFNSLYPTGTNSLYTGINSLYPTGTNSLNTGINSLYPGTYSNQLYTGTGTNPLYPNTGMNSLYPGTYNANSLYSNTGSNIYNPMYPSNSLYPQNYNYLQASTISPIQNNLVCEYRLYQGCMAPQSSGCRNCAEQSPGICQCLGGGGFGYGGVVGKKK</sequence>
<keyword evidence="1" id="KW-0732">Signal</keyword>
<protein>
    <submittedName>
        <fullName evidence="3">Uncharacterized protein</fullName>
    </submittedName>
</protein>
<dbReference type="AlphaFoldDB" id="A0A914XB84"/>
<evidence type="ECO:0000313" key="3">
    <source>
        <dbReference type="WBParaSite" id="PSAMB.scaffold762size41769.g8475.t1"/>
    </source>
</evidence>
<evidence type="ECO:0000256" key="1">
    <source>
        <dbReference type="SAM" id="SignalP"/>
    </source>
</evidence>
<evidence type="ECO:0000313" key="2">
    <source>
        <dbReference type="Proteomes" id="UP000887566"/>
    </source>
</evidence>
<feature type="signal peptide" evidence="1">
    <location>
        <begin position="1"/>
        <end position="16"/>
    </location>
</feature>
<feature type="chain" id="PRO_5037273189" evidence="1">
    <location>
        <begin position="17"/>
        <end position="198"/>
    </location>
</feature>